<dbReference type="FunFam" id="3.30.390.80:FF:000001">
    <property type="entry name" value="DNA repair protein RAD52 homolog"/>
    <property type="match status" value="1"/>
</dbReference>
<dbReference type="GO" id="GO:0000730">
    <property type="term" value="P:DNA recombinase assembly"/>
    <property type="evidence" value="ECO:0007669"/>
    <property type="project" value="InterPro"/>
</dbReference>
<feature type="compositionally biased region" description="Polar residues" evidence="7">
    <location>
        <begin position="229"/>
        <end position="245"/>
    </location>
</feature>
<organism evidence="8 9">
    <name type="scientific">Patiria miniata</name>
    <name type="common">Bat star</name>
    <name type="synonym">Asterina miniata</name>
    <dbReference type="NCBI Taxonomy" id="46514"/>
    <lineage>
        <taxon>Eukaryota</taxon>
        <taxon>Metazoa</taxon>
        <taxon>Echinodermata</taxon>
        <taxon>Eleutherozoa</taxon>
        <taxon>Asterozoa</taxon>
        <taxon>Asteroidea</taxon>
        <taxon>Valvatacea</taxon>
        <taxon>Valvatida</taxon>
        <taxon>Asterinidae</taxon>
        <taxon>Patiria</taxon>
    </lineage>
</organism>
<evidence type="ECO:0000256" key="6">
    <source>
        <dbReference type="ARBA" id="ARBA00073403"/>
    </source>
</evidence>
<sequence length="680" mass="74360">MSTVQNQSQRSACFGQVEFSQEEHAAVQAALRQKLGPEFISQRSGAGGQKLAYIEGWRLISLANETFGFNGWSHSVTHQNIDFVEQAGAKYFVGVSAFVKVQLKDGVFHEDIGYGVSEGMRSKALSIEKARKEAVTDGLKRALKSFGNGLGNCLNDKGYLRCIGRAPKPPEEILNVTDMKRSTVDPKILQARYQSQTKHQRSPGNLQGPGEKPCRQTAGKPTAEAVLSRVQTSSCNATNNHTTAEFVTPNRRPCPTQAPTPKCVTPASVPPVLHRQTQHPVPTGRHQDGKQNQDATPSPTHPSVAVRPPSPKTKFTAAKPHAHQPSKPNREIPDPSANHQSFKQVQDRTDTLPVPGSHGALGPRKVEEKQLNLMCQNEENVDMEVVDQDALMTDGHHLSPEEVMSALAGLPVPSDGLSAAELTPEQLLQQRKLRQQQKQREFREQLLRKQQQQQQGQQVAQPQHPAGMSEASLRQQGPGDPQEGTEGGVPNAEEDPLFPMATSTPLDTVLLTTAGSATPGPNEVRSPAIAQTHFTEIEQILLADDDPEFWIASQVPVPEADTRQMPPPPSISPSPAPNKQQQHGVAEQRTTPRSSPRNHRPRMSPRRAANRNQRLTLVNDITGQSANQQSRSAQAADRKPRGVDGRDGGTSWGHRSGGKDSGRQGHNERSTVKRRRMESL</sequence>
<name>A0A913ZSZ9_PATMI</name>
<feature type="compositionally biased region" description="Basic and acidic residues" evidence="7">
    <location>
        <begin position="636"/>
        <end position="647"/>
    </location>
</feature>
<dbReference type="Proteomes" id="UP000887568">
    <property type="component" value="Unplaced"/>
</dbReference>
<dbReference type="OrthoDB" id="206565at2759"/>
<dbReference type="InterPro" id="IPR007232">
    <property type="entry name" value="Rad52_Rad59_Rad22"/>
</dbReference>
<comment type="similarity">
    <text evidence="1">Belongs to the RAD52 family.</text>
</comment>
<feature type="compositionally biased region" description="Basic and acidic residues" evidence="7">
    <location>
        <begin position="438"/>
        <end position="447"/>
    </location>
</feature>
<dbReference type="GO" id="GO:0005634">
    <property type="term" value="C:nucleus"/>
    <property type="evidence" value="ECO:0007669"/>
    <property type="project" value="InterPro"/>
</dbReference>
<dbReference type="Gene3D" id="3.30.390.80">
    <property type="entry name" value="DNA repair protein Rad52/59/22"/>
    <property type="match status" value="1"/>
</dbReference>
<dbReference type="SUPFAM" id="SSF54768">
    <property type="entry name" value="dsRNA-binding domain-like"/>
    <property type="match status" value="1"/>
</dbReference>
<feature type="compositionally biased region" description="Polar residues" evidence="7">
    <location>
        <begin position="610"/>
        <end position="623"/>
    </location>
</feature>
<feature type="compositionally biased region" description="Basic residues" evidence="7">
    <location>
        <begin position="596"/>
        <end position="609"/>
    </location>
</feature>
<evidence type="ECO:0000256" key="3">
    <source>
        <dbReference type="ARBA" id="ARBA00023172"/>
    </source>
</evidence>
<evidence type="ECO:0000256" key="1">
    <source>
        <dbReference type="ARBA" id="ARBA00006638"/>
    </source>
</evidence>
<keyword evidence="4" id="KW-0234">DNA repair</keyword>
<evidence type="ECO:0000256" key="4">
    <source>
        <dbReference type="ARBA" id="ARBA00023204"/>
    </source>
</evidence>
<feature type="region of interest" description="Disordered" evidence="7">
    <location>
        <begin position="430"/>
        <end position="506"/>
    </location>
</feature>
<dbReference type="AlphaFoldDB" id="A0A913ZSZ9"/>
<dbReference type="PANTHER" id="PTHR12132">
    <property type="entry name" value="DNA REPAIR AND RECOMBINATION PROTEIN RAD52, RAD59"/>
    <property type="match status" value="1"/>
</dbReference>
<dbReference type="EnsemblMetazoa" id="XM_038198626.1">
    <property type="protein sequence ID" value="XP_038054554.1"/>
    <property type="gene ID" value="LOC119726776"/>
</dbReference>
<dbReference type="GeneID" id="119726776"/>
<feature type="region of interest" description="Disordered" evidence="7">
    <location>
        <begin position="552"/>
        <end position="680"/>
    </location>
</feature>
<feature type="compositionally biased region" description="Low complexity" evidence="7">
    <location>
        <begin position="448"/>
        <end position="463"/>
    </location>
</feature>
<comment type="function">
    <text evidence="5">Involved in double-stranded break repair. Plays a central role in genetic recombination and DNA repair by promoting the annealing of complementary single-stranded DNA and by stimulation of the RAD51 recombinase.</text>
</comment>
<accession>A0A913ZSZ9</accession>
<dbReference type="GO" id="GO:0006312">
    <property type="term" value="P:mitotic recombination"/>
    <property type="evidence" value="ECO:0007669"/>
    <property type="project" value="TreeGrafter"/>
</dbReference>
<proteinExistence type="inferred from homology"/>
<evidence type="ECO:0000313" key="9">
    <source>
        <dbReference type="Proteomes" id="UP000887568"/>
    </source>
</evidence>
<reference evidence="8" key="1">
    <citation type="submission" date="2022-11" db="UniProtKB">
        <authorList>
            <consortium name="EnsemblMetazoa"/>
        </authorList>
    </citation>
    <scope>IDENTIFICATION</scope>
</reference>
<evidence type="ECO:0000256" key="7">
    <source>
        <dbReference type="SAM" id="MobiDB-lite"/>
    </source>
</evidence>
<dbReference type="OMA" id="GHNERST"/>
<feature type="compositionally biased region" description="Polar residues" evidence="7">
    <location>
        <begin position="578"/>
        <end position="595"/>
    </location>
</feature>
<evidence type="ECO:0000256" key="2">
    <source>
        <dbReference type="ARBA" id="ARBA00022763"/>
    </source>
</evidence>
<dbReference type="PANTHER" id="PTHR12132:SF1">
    <property type="entry name" value="DNA REPAIR PROTEIN RAD52 HOMOLOG"/>
    <property type="match status" value="1"/>
</dbReference>
<evidence type="ECO:0000256" key="5">
    <source>
        <dbReference type="ARBA" id="ARBA00053354"/>
    </source>
</evidence>
<keyword evidence="9" id="KW-1185">Reference proteome</keyword>
<protein>
    <recommendedName>
        <fullName evidence="6">DNA repair protein RAD52 homolog</fullName>
    </recommendedName>
</protein>
<dbReference type="GO" id="GO:0010792">
    <property type="term" value="P:DNA double-strand break processing involved in repair via single-strand annealing"/>
    <property type="evidence" value="ECO:0007669"/>
    <property type="project" value="UniProtKB-ARBA"/>
</dbReference>
<feature type="region of interest" description="Disordered" evidence="7">
    <location>
        <begin position="193"/>
        <end position="364"/>
    </location>
</feature>
<dbReference type="InterPro" id="IPR004585">
    <property type="entry name" value="DNA_recomb/repair_Rad52"/>
</dbReference>
<keyword evidence="3" id="KW-0233">DNA recombination</keyword>
<dbReference type="RefSeq" id="XP_038054554.1">
    <property type="nucleotide sequence ID" value="XM_038198626.1"/>
</dbReference>
<evidence type="ECO:0000313" key="8">
    <source>
        <dbReference type="EnsemblMetazoa" id="XP_038054554.1"/>
    </source>
</evidence>
<dbReference type="InterPro" id="IPR041247">
    <property type="entry name" value="Rad52_fam"/>
</dbReference>
<dbReference type="Pfam" id="PF04098">
    <property type="entry name" value="Rad52_Rad22"/>
    <property type="match status" value="1"/>
</dbReference>
<dbReference type="InterPro" id="IPR042525">
    <property type="entry name" value="Rad52_Rad59_Rad22_sf"/>
</dbReference>
<keyword evidence="2" id="KW-0227">DNA damage</keyword>
<feature type="compositionally biased region" description="Basic and acidic residues" evidence="7">
    <location>
        <begin position="657"/>
        <end position="680"/>
    </location>
</feature>
<feature type="compositionally biased region" description="Low complexity" evidence="7">
    <location>
        <begin position="624"/>
        <end position="635"/>
    </location>
</feature>
<feature type="compositionally biased region" description="Polar residues" evidence="7">
    <location>
        <begin position="193"/>
        <end position="205"/>
    </location>
</feature>
<dbReference type="NCBIfam" id="TIGR00607">
    <property type="entry name" value="rad52"/>
    <property type="match status" value="1"/>
</dbReference>
<feature type="compositionally biased region" description="Pro residues" evidence="7">
    <location>
        <begin position="565"/>
        <end position="576"/>
    </location>
</feature>